<dbReference type="EMBL" id="FLQX01000101">
    <property type="protein sequence ID" value="SBT05700.1"/>
    <property type="molecule type" value="Genomic_DNA"/>
</dbReference>
<name>A0A1A8XKM7_9PROT</name>
<dbReference type="RefSeq" id="WP_186406724.1">
    <property type="nucleotide sequence ID" value="NZ_FLQX01000101.1"/>
</dbReference>
<protein>
    <submittedName>
        <fullName evidence="1">Uncharacterized protein</fullName>
    </submittedName>
</protein>
<organism evidence="1 2">
    <name type="scientific">Candidatus Accumulibacter aalborgensis</name>
    <dbReference type="NCBI Taxonomy" id="1860102"/>
    <lineage>
        <taxon>Bacteria</taxon>
        <taxon>Pseudomonadati</taxon>
        <taxon>Pseudomonadota</taxon>
        <taxon>Betaproteobacteria</taxon>
        <taxon>Candidatus Accumulibacter</taxon>
    </lineage>
</organism>
<reference evidence="1 2" key="1">
    <citation type="submission" date="2016-06" db="EMBL/GenBank/DDBJ databases">
        <authorList>
            <person name="Kjaerup R.B."/>
            <person name="Dalgaard T.S."/>
            <person name="Juul-Madsen H.R."/>
        </authorList>
    </citation>
    <scope>NUCLEOTIDE SEQUENCE [LARGE SCALE GENOMIC DNA]</scope>
    <source>
        <strain evidence="1">3</strain>
    </source>
</reference>
<proteinExistence type="predicted"/>
<evidence type="ECO:0000313" key="1">
    <source>
        <dbReference type="EMBL" id="SBT05700.1"/>
    </source>
</evidence>
<dbReference type="AlphaFoldDB" id="A0A1A8XKM7"/>
<keyword evidence="2" id="KW-1185">Reference proteome</keyword>
<dbReference type="Proteomes" id="UP000199169">
    <property type="component" value="Unassembled WGS sequence"/>
</dbReference>
<accession>A0A1A8XKM7</accession>
<gene>
    <name evidence="1" type="ORF">ACCAA_260063</name>
</gene>
<dbReference type="STRING" id="1860102.ACCAA_260063"/>
<evidence type="ECO:0000313" key="2">
    <source>
        <dbReference type="Proteomes" id="UP000199169"/>
    </source>
</evidence>
<sequence>MQVTFQCCPDSVRVGDIGESVAEADDSFRRQFFILVLAAARKREIPLRNKSRFKIPQESLDITETQTRDFAKRHVEEKLLPPGGAFDADLQRAQGLLSAQPWIQQAVAAGDLLPGEAATLAGN</sequence>